<dbReference type="GO" id="GO:0005737">
    <property type="term" value="C:cytoplasm"/>
    <property type="evidence" value="ECO:0007669"/>
    <property type="project" value="TreeGrafter"/>
</dbReference>
<gene>
    <name evidence="9" type="ORF">IFM89_004960</name>
</gene>
<feature type="domain" description="FAD-binding PCMH-type" evidence="8">
    <location>
        <begin position="101"/>
        <end position="178"/>
    </location>
</feature>
<dbReference type="InterPro" id="IPR006094">
    <property type="entry name" value="Oxid_FAD_bind_N"/>
</dbReference>
<dbReference type="AlphaFoldDB" id="A0A835LUY1"/>
<keyword evidence="6 7" id="KW-0472">Membrane</keyword>
<dbReference type="Gene3D" id="3.30.465.10">
    <property type="match status" value="1"/>
</dbReference>
<evidence type="ECO:0000259" key="8">
    <source>
        <dbReference type="PROSITE" id="PS51387"/>
    </source>
</evidence>
<dbReference type="Proteomes" id="UP000631114">
    <property type="component" value="Unassembled WGS sequence"/>
</dbReference>
<name>A0A835LUY1_9MAGN</name>
<protein>
    <recommendedName>
        <fullName evidence="2">Delta(24)-sterol reductase</fullName>
        <ecNumber evidence="2">1.3.1.72</ecNumber>
    </recommendedName>
</protein>
<comment type="subcellular location">
    <subcellularLocation>
        <location evidence="1">Membrane</location>
        <topology evidence="1">Single-pass membrane protein</topology>
    </subcellularLocation>
</comment>
<dbReference type="InterPro" id="IPR036318">
    <property type="entry name" value="FAD-bd_PCMH-like_sf"/>
</dbReference>
<dbReference type="GO" id="GO:0071949">
    <property type="term" value="F:FAD binding"/>
    <property type="evidence" value="ECO:0007669"/>
    <property type="project" value="InterPro"/>
</dbReference>
<dbReference type="OrthoDB" id="415825at2759"/>
<evidence type="ECO:0000313" key="9">
    <source>
        <dbReference type="EMBL" id="KAF9604254.1"/>
    </source>
</evidence>
<dbReference type="PROSITE" id="PS51387">
    <property type="entry name" value="FAD_PCMH"/>
    <property type="match status" value="1"/>
</dbReference>
<accession>A0A835LUY1</accession>
<dbReference type="SUPFAM" id="SSF56176">
    <property type="entry name" value="FAD-binding/transporter-associated domain-like"/>
    <property type="match status" value="1"/>
</dbReference>
<dbReference type="PANTHER" id="PTHR10801">
    <property type="entry name" value="24-DEHYDROCHOLESTEROL REDUCTASE"/>
    <property type="match status" value="1"/>
</dbReference>
<dbReference type="EMBL" id="JADFTS010000005">
    <property type="protein sequence ID" value="KAF9604254.1"/>
    <property type="molecule type" value="Genomic_DNA"/>
</dbReference>
<dbReference type="GO" id="GO:0050614">
    <property type="term" value="F:Delta24-sterol reductase activity"/>
    <property type="evidence" value="ECO:0007669"/>
    <property type="project" value="UniProtKB-EC"/>
</dbReference>
<dbReference type="Pfam" id="PF01565">
    <property type="entry name" value="FAD_binding_4"/>
    <property type="match status" value="1"/>
</dbReference>
<comment type="caution">
    <text evidence="9">The sequence shown here is derived from an EMBL/GenBank/DDBJ whole genome shotgun (WGS) entry which is preliminary data.</text>
</comment>
<dbReference type="PANTHER" id="PTHR10801:SF0">
    <property type="entry name" value="DELTA(24)-STEROL REDUCTASE"/>
    <property type="match status" value="1"/>
</dbReference>
<keyword evidence="5" id="KW-0560">Oxidoreductase</keyword>
<dbReference type="InterPro" id="IPR040165">
    <property type="entry name" value="Diminuto-like"/>
</dbReference>
<evidence type="ECO:0000313" key="10">
    <source>
        <dbReference type="Proteomes" id="UP000631114"/>
    </source>
</evidence>
<dbReference type="GO" id="GO:0016020">
    <property type="term" value="C:membrane"/>
    <property type="evidence" value="ECO:0007669"/>
    <property type="project" value="UniProtKB-SubCell"/>
</dbReference>
<evidence type="ECO:0000256" key="6">
    <source>
        <dbReference type="ARBA" id="ARBA00023136"/>
    </source>
</evidence>
<keyword evidence="4 7" id="KW-1133">Transmembrane helix</keyword>
<keyword evidence="3 7" id="KW-0812">Transmembrane</keyword>
<dbReference type="InterPro" id="IPR016169">
    <property type="entry name" value="FAD-bd_PCMH_sub2"/>
</dbReference>
<dbReference type="GO" id="GO:0008202">
    <property type="term" value="P:steroid metabolic process"/>
    <property type="evidence" value="ECO:0007669"/>
    <property type="project" value="TreeGrafter"/>
</dbReference>
<evidence type="ECO:0000256" key="5">
    <source>
        <dbReference type="ARBA" id="ARBA00023002"/>
    </source>
</evidence>
<evidence type="ECO:0000256" key="3">
    <source>
        <dbReference type="ARBA" id="ARBA00022692"/>
    </source>
</evidence>
<evidence type="ECO:0000256" key="7">
    <source>
        <dbReference type="SAM" id="Phobius"/>
    </source>
</evidence>
<dbReference type="EC" id="1.3.1.72" evidence="2"/>
<organism evidence="9 10">
    <name type="scientific">Coptis chinensis</name>
    <dbReference type="NCBI Taxonomy" id="261450"/>
    <lineage>
        <taxon>Eukaryota</taxon>
        <taxon>Viridiplantae</taxon>
        <taxon>Streptophyta</taxon>
        <taxon>Embryophyta</taxon>
        <taxon>Tracheophyta</taxon>
        <taxon>Spermatophyta</taxon>
        <taxon>Magnoliopsida</taxon>
        <taxon>Ranunculales</taxon>
        <taxon>Ranunculaceae</taxon>
        <taxon>Coptidoideae</taxon>
        <taxon>Coptis</taxon>
    </lineage>
</organism>
<proteinExistence type="predicted"/>
<sequence>MNTCRFLSYVKCVTARFEISRFAHLENVGRNKEKVWVDYFVKFRWIIVIFVVLLVSFTIYFLTYLGDVRSECKSFKRRQKEHDENVKKVVKLLKERNPSKDGLVCTVGGLINGYGIEGSSHLYGLFSDTVVAYEIVLADGRIVRATKDNEYSDLFYAIPWSQGTLGLLVSVEIRLIPVKEYMKLTYNPVVGNLKEVVQAYIDSFAPRDGGPEKIPDFVEAMVYNPTVCLTGKYASKEEAKKKGSVINNQRWWLKPTSMPRRH</sequence>
<evidence type="ECO:0000256" key="4">
    <source>
        <dbReference type="ARBA" id="ARBA00022989"/>
    </source>
</evidence>
<reference evidence="9 10" key="1">
    <citation type="submission" date="2020-10" db="EMBL/GenBank/DDBJ databases">
        <title>The Coptis chinensis genome and diversification of protoberbering-type alkaloids.</title>
        <authorList>
            <person name="Wang B."/>
            <person name="Shu S."/>
            <person name="Song C."/>
            <person name="Liu Y."/>
        </authorList>
    </citation>
    <scope>NUCLEOTIDE SEQUENCE [LARGE SCALE GENOMIC DNA]</scope>
    <source>
        <strain evidence="9">HL-2020</strain>
        <tissue evidence="9">Leaf</tissue>
    </source>
</reference>
<feature type="transmembrane region" description="Helical" evidence="7">
    <location>
        <begin position="43"/>
        <end position="66"/>
    </location>
</feature>
<evidence type="ECO:0000256" key="1">
    <source>
        <dbReference type="ARBA" id="ARBA00004167"/>
    </source>
</evidence>
<evidence type="ECO:0000256" key="2">
    <source>
        <dbReference type="ARBA" id="ARBA00012405"/>
    </source>
</evidence>
<dbReference type="InterPro" id="IPR016166">
    <property type="entry name" value="FAD-bd_PCMH"/>
</dbReference>
<keyword evidence="10" id="KW-1185">Reference proteome</keyword>